<keyword evidence="6" id="KW-1185">Reference proteome</keyword>
<gene>
    <name evidence="5" type="ORF">ACFFIT_02795</name>
</gene>
<dbReference type="Pfam" id="PF09369">
    <property type="entry name" value="MZB"/>
    <property type="match status" value="1"/>
</dbReference>
<keyword evidence="5" id="KW-0238">DNA-binding</keyword>
<evidence type="ECO:0000313" key="5">
    <source>
        <dbReference type="EMBL" id="MFC0179031.1"/>
    </source>
</evidence>
<dbReference type="Proteomes" id="UP001589758">
    <property type="component" value="Unassembled WGS sequence"/>
</dbReference>
<comment type="caution">
    <text evidence="5">The sequence shown here is derived from an EMBL/GenBank/DDBJ whole genome shotgun (WGS) entry which is preliminary data.</text>
</comment>
<keyword evidence="2" id="KW-0229">DNA integration</keyword>
<dbReference type="Pfam" id="PF13356">
    <property type="entry name" value="Arm-DNA-bind_3"/>
    <property type="match status" value="1"/>
</dbReference>
<accession>A0ABV6C7T8</accession>
<evidence type="ECO:0000313" key="6">
    <source>
        <dbReference type="Proteomes" id="UP001589758"/>
    </source>
</evidence>
<dbReference type="GO" id="GO:0003677">
    <property type="term" value="F:DNA binding"/>
    <property type="evidence" value="ECO:0007669"/>
    <property type="project" value="UniProtKB-KW"/>
</dbReference>
<organism evidence="5 6">
    <name type="scientific">Thorsellia kenyensis</name>
    <dbReference type="NCBI Taxonomy" id="1549888"/>
    <lineage>
        <taxon>Bacteria</taxon>
        <taxon>Pseudomonadati</taxon>
        <taxon>Pseudomonadota</taxon>
        <taxon>Gammaproteobacteria</taxon>
        <taxon>Enterobacterales</taxon>
        <taxon>Thorselliaceae</taxon>
        <taxon>Thorsellia</taxon>
    </lineage>
</organism>
<evidence type="ECO:0000256" key="1">
    <source>
        <dbReference type="ARBA" id="ARBA00008857"/>
    </source>
</evidence>
<dbReference type="EMBL" id="JBHLXE010000027">
    <property type="protein sequence ID" value="MFC0179031.1"/>
    <property type="molecule type" value="Genomic_DNA"/>
</dbReference>
<comment type="similarity">
    <text evidence="1">Belongs to the 'phage' integrase family.</text>
</comment>
<sequence>MARKIKPLTDTEIKQSKPKGSDITLFDGDGLELLIRVNGTKTWRFRYYAPLTKKRAVITIGQYPIISLKDARNKKIEFLEHLTNGEDPRNSIEMQRTKKHTLEKVTYDFFEIYKTKGHTEKTLIPIDKKYQKRTIQPTGFVTDYHIEPTNNVSQQKFIPFQPAWVSATGTRLPLPVPQMGYMVVDHAGTIFNHSSGLYGTGYAICLSCGRADSMTSTGEYPKYLDPNNPGISHLPLRLTQDDWDEKGEPVACRGSAKILGNIHIGAYSRTDVFELVLRNPLSGEYLLDTTEGRIIATSLAVALRSALTSILGISKNEVMYSIRPTVVDANNAALVLQLFDSVSGGAGFAVSAPFNIIETLFKMIEILTCEDHCESFCSKCLLDNDSRHDTELLDREAALSWLGDKFVQYLILSEPHRNLIPGATYCPITLKQKLTELIRQSPKSISFILSPNLKKWDTTLQPIKQQIHLLLSNEIDVYLLIPKAEYSDEIREFLLALKGVGAQLSYTSEIENIIMQAHFDKKFITIANMDDNARIPGVNWLESHDVTVLSENAPEVNSVSIDTLSWQKSSIESIDIAIEISKELNVKTAQFGKAFWDYLLDESAVLNRYLKQSKVISVNYSDRYLKSPSYLLLLSEILSPLVKYGLQKITIESSFMPNERRSSIISHDWYSEQDFIDAYEMWISAKTNIKPTINIAKQLTLLPHRRILTLNLDSGEKIQIRFDQGMGYWQINCQRGLHRFDFDSSIHNQLKQLVEVLEHSEVKNSASWPTDITIVEVKN</sequence>
<dbReference type="InterPro" id="IPR050808">
    <property type="entry name" value="Phage_Integrase"/>
</dbReference>
<feature type="domain" description="Integrase DNA-binding" evidence="4">
    <location>
        <begin position="8"/>
        <end position="90"/>
    </location>
</feature>
<evidence type="ECO:0000259" key="4">
    <source>
        <dbReference type="Pfam" id="PF13356"/>
    </source>
</evidence>
<evidence type="ECO:0000259" key="3">
    <source>
        <dbReference type="Pfam" id="PF09369"/>
    </source>
</evidence>
<feature type="domain" description="MrfA-like Zn-binding" evidence="3">
    <location>
        <begin position="300"/>
        <end position="381"/>
    </location>
</feature>
<dbReference type="InterPro" id="IPR018973">
    <property type="entry name" value="MZB"/>
</dbReference>
<dbReference type="InterPro" id="IPR025166">
    <property type="entry name" value="Integrase_DNA_bind_dom"/>
</dbReference>
<reference evidence="5 6" key="1">
    <citation type="submission" date="2024-09" db="EMBL/GenBank/DDBJ databases">
        <authorList>
            <person name="Sun Q."/>
            <person name="Mori K."/>
        </authorList>
    </citation>
    <scope>NUCLEOTIDE SEQUENCE [LARGE SCALE GENOMIC DNA]</scope>
    <source>
        <strain evidence="5 6">CCM 8545</strain>
    </source>
</reference>
<name>A0ABV6C7T8_9GAMM</name>
<dbReference type="RefSeq" id="WP_385876125.1">
    <property type="nucleotide sequence ID" value="NZ_JBHLXE010000027.1"/>
</dbReference>
<dbReference type="PANTHER" id="PTHR30629">
    <property type="entry name" value="PROPHAGE INTEGRASE"/>
    <property type="match status" value="1"/>
</dbReference>
<evidence type="ECO:0000256" key="2">
    <source>
        <dbReference type="ARBA" id="ARBA00022908"/>
    </source>
</evidence>
<dbReference type="InterPro" id="IPR038488">
    <property type="entry name" value="Integrase_DNA-bd_sf"/>
</dbReference>
<protein>
    <submittedName>
        <fullName evidence="5">Integrase arm-type DNA-binding domain-containing protein</fullName>
    </submittedName>
</protein>
<dbReference type="PANTHER" id="PTHR30629:SF6">
    <property type="entry name" value="PROPHAGE INTEGRASE INTA-RELATED"/>
    <property type="match status" value="1"/>
</dbReference>
<proteinExistence type="inferred from homology"/>
<dbReference type="Gene3D" id="3.30.160.390">
    <property type="entry name" value="Integrase, DNA-binding domain"/>
    <property type="match status" value="1"/>
</dbReference>